<reference evidence="1 2" key="1">
    <citation type="submission" date="2024-01" db="EMBL/GenBank/DDBJ databases">
        <title>Genomic insights into the taxonomy and metabolism of the cyanobacterium Pannus brasiliensis CCIBt3594.</title>
        <authorList>
            <person name="Machado M."/>
            <person name="Botero N.B."/>
            <person name="Andreote A.P.D."/>
            <person name="Feitosa A.M.T."/>
            <person name="Popin R."/>
            <person name="Sivonen K."/>
            <person name="Fiore M.F."/>
        </authorList>
    </citation>
    <scope>NUCLEOTIDE SEQUENCE [LARGE SCALE GENOMIC DNA]</scope>
    <source>
        <strain evidence="1 2">CCIBt3594</strain>
    </source>
</reference>
<evidence type="ECO:0000313" key="1">
    <source>
        <dbReference type="EMBL" id="MEG3437710.1"/>
    </source>
</evidence>
<dbReference type="Proteomes" id="UP001328733">
    <property type="component" value="Unassembled WGS sequence"/>
</dbReference>
<comment type="caution">
    <text evidence="1">The sequence shown here is derived from an EMBL/GenBank/DDBJ whole genome shotgun (WGS) entry which is preliminary data.</text>
</comment>
<keyword evidence="2" id="KW-1185">Reference proteome</keyword>
<protein>
    <submittedName>
        <fullName evidence="1">Uncharacterized protein</fullName>
    </submittedName>
</protein>
<name>A0AAW9QR62_9CHRO</name>
<dbReference type="RefSeq" id="WP_332865188.1">
    <property type="nucleotide sequence ID" value="NZ_JBAFSM010000018.1"/>
</dbReference>
<evidence type="ECO:0000313" key="2">
    <source>
        <dbReference type="Proteomes" id="UP001328733"/>
    </source>
</evidence>
<gene>
    <name evidence="1" type="ORF">V0288_11325</name>
</gene>
<organism evidence="1 2">
    <name type="scientific">Pannus brasiliensis CCIBt3594</name>
    <dbReference type="NCBI Taxonomy" id="1427578"/>
    <lineage>
        <taxon>Bacteria</taxon>
        <taxon>Bacillati</taxon>
        <taxon>Cyanobacteriota</taxon>
        <taxon>Cyanophyceae</taxon>
        <taxon>Oscillatoriophycideae</taxon>
        <taxon>Chroococcales</taxon>
        <taxon>Microcystaceae</taxon>
        <taxon>Pannus</taxon>
    </lineage>
</organism>
<dbReference type="AlphaFoldDB" id="A0AAW9QR62"/>
<proteinExistence type="predicted"/>
<dbReference type="EMBL" id="JBAFSM010000018">
    <property type="protein sequence ID" value="MEG3437710.1"/>
    <property type="molecule type" value="Genomic_DNA"/>
</dbReference>
<sequence>MRSTLIVIAVNSFGYGLDRSSIDGNGLSRDFLANAPGDRPRLSKYRAIVQPSRSGFRGLVTVFSIESFDDRPFA</sequence>
<accession>A0AAW9QR62</accession>